<feature type="chain" id="PRO_5015545642" evidence="1">
    <location>
        <begin position="22"/>
        <end position="782"/>
    </location>
</feature>
<keyword evidence="4" id="KW-1185">Reference proteome</keyword>
<dbReference type="SUPFAM" id="SSF101967">
    <property type="entry name" value="Adhesin YadA, collagen-binding domain"/>
    <property type="match status" value="3"/>
</dbReference>
<accession>A0A2T6C1K4</accession>
<dbReference type="OrthoDB" id="1183114at2"/>
<dbReference type="CDD" id="cd12820">
    <property type="entry name" value="LbR_YadA-like"/>
    <property type="match status" value="1"/>
</dbReference>
<gene>
    <name evidence="3" type="ORF">C8N46_103302</name>
</gene>
<dbReference type="Pfam" id="PF05658">
    <property type="entry name" value="YadA_head"/>
    <property type="match status" value="4"/>
</dbReference>
<name>A0A2T6C1K4_9FLAO</name>
<dbReference type="InterPro" id="IPR011049">
    <property type="entry name" value="Serralysin-like_metalloprot_C"/>
</dbReference>
<dbReference type="EMBL" id="QBKT01000003">
    <property type="protein sequence ID" value="PTX62203.1"/>
    <property type="molecule type" value="Genomic_DNA"/>
</dbReference>
<dbReference type="GO" id="GO:0019867">
    <property type="term" value="C:outer membrane"/>
    <property type="evidence" value="ECO:0007669"/>
    <property type="project" value="InterPro"/>
</dbReference>
<dbReference type="Proteomes" id="UP000244090">
    <property type="component" value="Unassembled WGS sequence"/>
</dbReference>
<evidence type="ECO:0000313" key="3">
    <source>
        <dbReference type="EMBL" id="PTX62203.1"/>
    </source>
</evidence>
<comment type="caution">
    <text evidence="3">The sequence shown here is derived from an EMBL/GenBank/DDBJ whole genome shotgun (WGS) entry which is preliminary data.</text>
</comment>
<evidence type="ECO:0000259" key="2">
    <source>
        <dbReference type="Pfam" id="PF05658"/>
    </source>
</evidence>
<feature type="domain" description="Trimeric autotransporter adhesin YadA-like head" evidence="2">
    <location>
        <begin position="225"/>
        <end position="248"/>
    </location>
</feature>
<feature type="domain" description="Trimeric autotransporter adhesin YadA-like head" evidence="2">
    <location>
        <begin position="416"/>
        <end position="439"/>
    </location>
</feature>
<reference evidence="3 4" key="1">
    <citation type="submission" date="2018-04" db="EMBL/GenBank/DDBJ databases">
        <title>Genomic Encyclopedia of Archaeal and Bacterial Type Strains, Phase II (KMG-II): from individual species to whole genera.</title>
        <authorList>
            <person name="Goeker M."/>
        </authorList>
    </citation>
    <scope>NUCLEOTIDE SEQUENCE [LARGE SCALE GENOMIC DNA]</scope>
    <source>
        <strain evidence="3 4">DSM 25731</strain>
    </source>
</reference>
<dbReference type="RefSeq" id="WP_108114411.1">
    <property type="nucleotide sequence ID" value="NZ_QBKT01000003.1"/>
</dbReference>
<dbReference type="InterPro" id="IPR008640">
    <property type="entry name" value="Adhesin_Head_dom"/>
</dbReference>
<organism evidence="3 4">
    <name type="scientific">Kordia periserrulae</name>
    <dbReference type="NCBI Taxonomy" id="701523"/>
    <lineage>
        <taxon>Bacteria</taxon>
        <taxon>Pseudomonadati</taxon>
        <taxon>Bacteroidota</taxon>
        <taxon>Flavobacteriia</taxon>
        <taxon>Flavobacteriales</taxon>
        <taxon>Flavobacteriaceae</taxon>
        <taxon>Kordia</taxon>
    </lineage>
</organism>
<proteinExistence type="predicted"/>
<feature type="signal peptide" evidence="1">
    <location>
        <begin position="1"/>
        <end position="21"/>
    </location>
</feature>
<dbReference type="AlphaFoldDB" id="A0A2T6C1K4"/>
<keyword evidence="1" id="KW-0732">Signal</keyword>
<evidence type="ECO:0000313" key="4">
    <source>
        <dbReference type="Proteomes" id="UP000244090"/>
    </source>
</evidence>
<sequence>MKTRHLLLLLLSIFYVGMHHAQTRGINYKALISNNTGAPLANQNVTVQFTILEGNMMTTEVYKESHTTTTDDNGIIIVNIGEGNIISGNFTSISWGLDTHFIKTEIDTGSGFVDFGTTEFKTVPYALYAESAGVSSPFSESAPNRITAANTNANFVVGSVSTEDQNSINFDSRMFYDKSKVAFRAGSVDGTQWDNANRGLYSFAGGRNNTADGISTTVFGENNQASGYGATVLGRQNTANGSNSLVAGFGNISSNQINAQTVLGKWNEEETDALLIIGNGADNMTRKNILSVKADGNIIASDLSLAEITQSNALVTKAYVDANVGTPSTGLEQLDEGNGNGWRLIGQNANNFGNIGNNAVDLSTTTFPNTTYGATGNSSFASGIVTTASGFGATAMGNGSSASGENAFAAGGASTASGEGSSALGKNTVASGNFSFAVGEDSEASGNHSFVFGSQTSAIGLYSFAGGLSSSTSDQYSFAMGNNARATKSFAFAFGRLSDANGQYSASFGENVEVNANYGFVAGSSNTVDGNHSVVFGQANTASNPYSAVFGLGNTVNAQGAMATGLYNTYDPNAIFQVGNGTSGSTSTAFKVLNSGVVNINNLAGTGTRNVKVDASGNLIANTTANTEILVVSAFDFVKGNEENGIGLTRDVFFGSFINVPGDIAEIYAPIQLPKGAIIEKVEYVYSESDGQANRFLEFSIGYHQINSTTNAHGNFTISNTALNTNSFPPSNKIATANNVNFQVSPSTNIWRAFFVRVKPGTGGWTGNGLMAIQQVRIHYTH</sequence>
<feature type="domain" description="Trimeric autotransporter adhesin YadA-like head" evidence="2">
    <location>
        <begin position="476"/>
        <end position="496"/>
    </location>
</feature>
<feature type="domain" description="Trimeric autotransporter adhesin YadA-like head" evidence="2">
    <location>
        <begin position="388"/>
        <end position="412"/>
    </location>
</feature>
<evidence type="ECO:0000256" key="1">
    <source>
        <dbReference type="SAM" id="SignalP"/>
    </source>
</evidence>
<protein>
    <submittedName>
        <fullName evidence="3">Trimeric autotransporter adhesin</fullName>
    </submittedName>
</protein>
<dbReference type="Gene3D" id="2.150.10.10">
    <property type="entry name" value="Serralysin-like metalloprotease, C-terminal"/>
    <property type="match status" value="3"/>
</dbReference>